<proteinExistence type="inferred from homology"/>
<keyword evidence="5 7" id="KW-1133">Transmembrane helix</keyword>
<accession>A0A330L8Q2</accession>
<comment type="similarity">
    <text evidence="2">Belongs to the DoxX family.</text>
</comment>
<dbReference type="Proteomes" id="UP000248168">
    <property type="component" value="Unassembled WGS sequence"/>
</dbReference>
<dbReference type="PANTHER" id="PTHR33452:SF4">
    <property type="entry name" value="BLL4328 PROTEIN"/>
    <property type="match status" value="1"/>
</dbReference>
<evidence type="ECO:0000256" key="6">
    <source>
        <dbReference type="ARBA" id="ARBA00023136"/>
    </source>
</evidence>
<dbReference type="EMBL" id="OUNR01000016">
    <property type="protein sequence ID" value="SPP65356.1"/>
    <property type="molecule type" value="Genomic_DNA"/>
</dbReference>
<organism evidence="8 9">
    <name type="scientific">Nitrospira lenta</name>
    <dbReference type="NCBI Taxonomy" id="1436998"/>
    <lineage>
        <taxon>Bacteria</taxon>
        <taxon>Pseudomonadati</taxon>
        <taxon>Nitrospirota</taxon>
        <taxon>Nitrospiria</taxon>
        <taxon>Nitrospirales</taxon>
        <taxon>Nitrospiraceae</taxon>
        <taxon>Nitrospira</taxon>
    </lineage>
</organism>
<evidence type="ECO:0000256" key="1">
    <source>
        <dbReference type="ARBA" id="ARBA00004651"/>
    </source>
</evidence>
<feature type="transmembrane region" description="Helical" evidence="7">
    <location>
        <begin position="97"/>
        <end position="119"/>
    </location>
</feature>
<evidence type="ECO:0000256" key="2">
    <source>
        <dbReference type="ARBA" id="ARBA00006679"/>
    </source>
</evidence>
<evidence type="ECO:0000256" key="5">
    <source>
        <dbReference type="ARBA" id="ARBA00022989"/>
    </source>
</evidence>
<dbReference type="RefSeq" id="WP_121989655.1">
    <property type="nucleotide sequence ID" value="NZ_OUNR01000016.1"/>
</dbReference>
<feature type="transmembrane region" description="Helical" evidence="7">
    <location>
        <begin position="58"/>
        <end position="85"/>
    </location>
</feature>
<dbReference type="Pfam" id="PF07681">
    <property type="entry name" value="DoxX"/>
    <property type="match status" value="1"/>
</dbReference>
<comment type="subcellular location">
    <subcellularLocation>
        <location evidence="1">Cell membrane</location>
        <topology evidence="1">Multi-pass membrane protein</topology>
    </subcellularLocation>
</comment>
<dbReference type="GO" id="GO:0005886">
    <property type="term" value="C:plasma membrane"/>
    <property type="evidence" value="ECO:0007669"/>
    <property type="project" value="UniProtKB-SubCell"/>
</dbReference>
<evidence type="ECO:0000256" key="7">
    <source>
        <dbReference type="SAM" id="Phobius"/>
    </source>
</evidence>
<keyword evidence="6 7" id="KW-0472">Membrane</keyword>
<dbReference type="OrthoDB" id="9808524at2"/>
<dbReference type="InParanoid" id="A0A330L8Q2"/>
<dbReference type="PANTHER" id="PTHR33452">
    <property type="entry name" value="OXIDOREDUCTASE CATD-RELATED"/>
    <property type="match status" value="1"/>
</dbReference>
<evidence type="ECO:0000313" key="9">
    <source>
        <dbReference type="Proteomes" id="UP000248168"/>
    </source>
</evidence>
<keyword evidence="3" id="KW-1003">Cell membrane</keyword>
<dbReference type="InterPro" id="IPR051907">
    <property type="entry name" value="DoxX-like_oxidoreductase"/>
</dbReference>
<name>A0A330L8Q2_9BACT</name>
<gene>
    <name evidence="8" type="ORF">NITLEN_30270</name>
</gene>
<reference evidence="9" key="1">
    <citation type="submission" date="2018-04" db="EMBL/GenBank/DDBJ databases">
        <authorList>
            <person name="Lucker S."/>
            <person name="Sakoula D."/>
        </authorList>
    </citation>
    <scope>NUCLEOTIDE SEQUENCE [LARGE SCALE GENOMIC DNA]</scope>
</reference>
<keyword evidence="4 7" id="KW-0812">Transmembrane</keyword>
<sequence>MPPFMQNYAPHTYALMRIVTGFLFLWHGTQKLLSIPLPPPPIPPFVIYVAGPIELIGGILVMIGLFTGWAAFLCSGLMAFAYWMVHGSQALLPIQNGGELAALYCFIFLFISSQGSGIWSLDAARKSA</sequence>
<evidence type="ECO:0000256" key="4">
    <source>
        <dbReference type="ARBA" id="ARBA00022692"/>
    </source>
</evidence>
<protein>
    <submittedName>
        <fullName evidence="8">DoxX family protein</fullName>
    </submittedName>
</protein>
<keyword evidence="9" id="KW-1185">Reference proteome</keyword>
<evidence type="ECO:0000256" key="3">
    <source>
        <dbReference type="ARBA" id="ARBA00022475"/>
    </source>
</evidence>
<dbReference type="AlphaFoldDB" id="A0A330L8Q2"/>
<evidence type="ECO:0000313" key="8">
    <source>
        <dbReference type="EMBL" id="SPP65356.1"/>
    </source>
</evidence>
<dbReference type="InterPro" id="IPR032808">
    <property type="entry name" value="DoxX"/>
</dbReference>